<dbReference type="InterPro" id="IPR050248">
    <property type="entry name" value="Polysacc_deacetylase_ArnD"/>
</dbReference>
<name>A0A172TQ11_9BACL</name>
<dbReference type="AlphaFoldDB" id="A0A172TQ11"/>
<evidence type="ECO:0000313" key="5">
    <source>
        <dbReference type="Proteomes" id="UP000076927"/>
    </source>
</evidence>
<proteinExistence type="predicted"/>
<evidence type="ECO:0000256" key="2">
    <source>
        <dbReference type="ARBA" id="ARBA00022801"/>
    </source>
</evidence>
<gene>
    <name evidence="4" type="ORF">SY83_10565</name>
</gene>
<feature type="domain" description="NodB homology" evidence="3">
    <location>
        <begin position="13"/>
        <end position="196"/>
    </location>
</feature>
<reference evidence="4 5" key="1">
    <citation type="submission" date="2015-01" db="EMBL/GenBank/DDBJ databases">
        <title>Paenibacillus swuensis/DY6/whole genome sequencing.</title>
        <authorList>
            <person name="Kim M.K."/>
            <person name="Srinivasan S."/>
            <person name="Lee J.-J."/>
        </authorList>
    </citation>
    <scope>NUCLEOTIDE SEQUENCE [LARGE SCALE GENOMIC DNA]</scope>
    <source>
        <strain evidence="4 5">DY6</strain>
    </source>
</reference>
<dbReference type="CDD" id="cd10917">
    <property type="entry name" value="CE4_NodB_like_6s_7s"/>
    <property type="match status" value="1"/>
</dbReference>
<dbReference type="GO" id="GO:0046872">
    <property type="term" value="F:metal ion binding"/>
    <property type="evidence" value="ECO:0007669"/>
    <property type="project" value="UniProtKB-KW"/>
</dbReference>
<organism evidence="4 5">
    <name type="scientific">Paenibacillus swuensis</name>
    <dbReference type="NCBI Taxonomy" id="1178515"/>
    <lineage>
        <taxon>Bacteria</taxon>
        <taxon>Bacillati</taxon>
        <taxon>Bacillota</taxon>
        <taxon>Bacilli</taxon>
        <taxon>Bacillales</taxon>
        <taxon>Paenibacillaceae</taxon>
        <taxon>Paenibacillus</taxon>
    </lineage>
</organism>
<dbReference type="KEGG" id="pswu:SY83_10565"/>
<dbReference type="GO" id="GO:0016020">
    <property type="term" value="C:membrane"/>
    <property type="evidence" value="ECO:0007669"/>
    <property type="project" value="TreeGrafter"/>
</dbReference>
<dbReference type="PROSITE" id="PS51677">
    <property type="entry name" value="NODB"/>
    <property type="match status" value="1"/>
</dbReference>
<dbReference type="STRING" id="1178515.SY83_10565"/>
<dbReference type="PANTHER" id="PTHR10587">
    <property type="entry name" value="GLYCOSYL TRANSFERASE-RELATED"/>
    <property type="match status" value="1"/>
</dbReference>
<dbReference type="PATRIC" id="fig|1178515.4.peg.2121"/>
<dbReference type="EMBL" id="CP011388">
    <property type="protein sequence ID" value="ANE48853.1"/>
    <property type="molecule type" value="Genomic_DNA"/>
</dbReference>
<evidence type="ECO:0000256" key="1">
    <source>
        <dbReference type="ARBA" id="ARBA00022723"/>
    </source>
</evidence>
<keyword evidence="1" id="KW-0479">Metal-binding</keyword>
<dbReference type="Gene3D" id="3.20.20.370">
    <property type="entry name" value="Glycoside hydrolase/deacetylase"/>
    <property type="match status" value="1"/>
</dbReference>
<sequence>MPVHPQVQEDRKKFVALTFDDGPDGKYTSAVMDILDEYKVKGTFFVVGQQAIKFPEVIQRMKNEGHSIGNHTFSHVNMPKQSIEEMKEQITKTDEAIKDATGETPTLFRAPYGSANAQVKETVSQMSKTLVPWSVDTRDWAGTSVAGMMGHLKKEISPGGIVLMHSFGGKNGDLNNTLQALPLIIEYLQNNGYTLVTTEVLLAAKG</sequence>
<dbReference type="PANTHER" id="PTHR10587:SF133">
    <property type="entry name" value="CHITIN DEACETYLASE 1-RELATED"/>
    <property type="match status" value="1"/>
</dbReference>
<keyword evidence="5" id="KW-1185">Reference proteome</keyword>
<dbReference type="SUPFAM" id="SSF88713">
    <property type="entry name" value="Glycoside hydrolase/deacetylase"/>
    <property type="match status" value="1"/>
</dbReference>
<accession>A0A172TQ11</accession>
<evidence type="ECO:0000259" key="3">
    <source>
        <dbReference type="PROSITE" id="PS51677"/>
    </source>
</evidence>
<dbReference type="GO" id="GO:0016810">
    <property type="term" value="F:hydrolase activity, acting on carbon-nitrogen (but not peptide) bonds"/>
    <property type="evidence" value="ECO:0007669"/>
    <property type="project" value="InterPro"/>
</dbReference>
<dbReference type="InterPro" id="IPR002509">
    <property type="entry name" value="NODB_dom"/>
</dbReference>
<evidence type="ECO:0000313" key="4">
    <source>
        <dbReference type="EMBL" id="ANE48853.1"/>
    </source>
</evidence>
<dbReference type="InterPro" id="IPR011330">
    <property type="entry name" value="Glyco_hydro/deAcase_b/a-brl"/>
</dbReference>
<dbReference type="Pfam" id="PF01522">
    <property type="entry name" value="Polysacc_deac_1"/>
    <property type="match status" value="1"/>
</dbReference>
<dbReference type="Proteomes" id="UP000076927">
    <property type="component" value="Chromosome"/>
</dbReference>
<protein>
    <recommendedName>
        <fullName evidence="3">NodB homology domain-containing protein</fullName>
    </recommendedName>
</protein>
<dbReference type="GO" id="GO:0005975">
    <property type="term" value="P:carbohydrate metabolic process"/>
    <property type="evidence" value="ECO:0007669"/>
    <property type="project" value="InterPro"/>
</dbReference>
<keyword evidence="2" id="KW-0378">Hydrolase</keyword>